<dbReference type="RefSeq" id="WP_334477426.1">
    <property type="nucleotide sequence ID" value="NZ_JAZHRV010000001.1"/>
</dbReference>
<proteinExistence type="predicted"/>
<accession>A0ABU8B3D5</accession>
<name>A0ABU8B3D5_9BRAD</name>
<sequence>MPHPIVVTVICDGHRPDFVSDETTPHMARLKRAGTWFGNHRGIFPSATRASSASIATGSWPRSHGLRGNTVALPMAGGHEVHDAGKPEFYDAYHDHFGRLLARRSLAERVAPLNGAVLCSNVSPGAAYFHDSYGHGTLLHRELSYAPGRQPLKETIDAPPGSIGDALLADHFLAVLASNPPSTATLWLSEPDKTMHAFPLGSPEHFLALRAVDDHVGAVARAVERLQDKGHDVLFLIGSDHGHESVTETIPVERRLFEAGFKTSLESSEIVVAPQGSSAFIHFGGSSLSCRAEVASWLSGQPWAGRIISGEDLAELGQIPGDDLLAVDMAKSSGSNRNGVPGLTAMAVRFSEQEDAIRRDCGMHGGLGAYETQPTLIAVGRGFEAGASITKTSRIIDIAPTALAHLDLPLDELDGTALQKWP</sequence>
<dbReference type="PANTHER" id="PTHR10151">
    <property type="entry name" value="ECTONUCLEOTIDE PYROPHOSPHATASE/PHOSPHODIESTERASE"/>
    <property type="match status" value="1"/>
</dbReference>
<organism evidence="1 2">
    <name type="scientific">Bradyrhizobium algeriense</name>
    <dbReference type="NCBI Taxonomy" id="634784"/>
    <lineage>
        <taxon>Bacteria</taxon>
        <taxon>Pseudomonadati</taxon>
        <taxon>Pseudomonadota</taxon>
        <taxon>Alphaproteobacteria</taxon>
        <taxon>Hyphomicrobiales</taxon>
        <taxon>Nitrobacteraceae</taxon>
        <taxon>Bradyrhizobium</taxon>
    </lineage>
</organism>
<reference evidence="1 2" key="1">
    <citation type="submission" date="2024-02" db="EMBL/GenBank/DDBJ databases">
        <title>Adaptive strategies in a cosmopolitan and abundant soil bacterium.</title>
        <authorList>
            <person name="Carini P."/>
        </authorList>
    </citation>
    <scope>NUCLEOTIDE SEQUENCE [LARGE SCALE GENOMIC DNA]</scope>
    <source>
        <strain evidence="1 2">AZCC 1608</strain>
    </source>
</reference>
<keyword evidence="2" id="KW-1185">Reference proteome</keyword>
<dbReference type="Pfam" id="PF01663">
    <property type="entry name" value="Phosphodiest"/>
    <property type="match status" value="1"/>
</dbReference>
<dbReference type="Gene3D" id="3.40.720.10">
    <property type="entry name" value="Alkaline Phosphatase, subunit A"/>
    <property type="match status" value="1"/>
</dbReference>
<dbReference type="Proteomes" id="UP001364224">
    <property type="component" value="Unassembled WGS sequence"/>
</dbReference>
<evidence type="ECO:0000313" key="2">
    <source>
        <dbReference type="Proteomes" id="UP001364224"/>
    </source>
</evidence>
<dbReference type="InterPro" id="IPR002591">
    <property type="entry name" value="Phosphodiest/P_Trfase"/>
</dbReference>
<evidence type="ECO:0000313" key="1">
    <source>
        <dbReference type="EMBL" id="MEH2553036.1"/>
    </source>
</evidence>
<gene>
    <name evidence="1" type="ORF">V1286_000565</name>
</gene>
<dbReference type="SUPFAM" id="SSF53649">
    <property type="entry name" value="Alkaline phosphatase-like"/>
    <property type="match status" value="1"/>
</dbReference>
<comment type="caution">
    <text evidence="1">The sequence shown here is derived from an EMBL/GenBank/DDBJ whole genome shotgun (WGS) entry which is preliminary data.</text>
</comment>
<dbReference type="EMBL" id="JAZHRV010000001">
    <property type="protein sequence ID" value="MEH2553036.1"/>
    <property type="molecule type" value="Genomic_DNA"/>
</dbReference>
<protein>
    <submittedName>
        <fullName evidence="1">Arylsulfatase A-like enzyme</fullName>
    </submittedName>
</protein>
<dbReference type="PANTHER" id="PTHR10151:SF120">
    <property type="entry name" value="BIS(5'-ADENOSYL)-TRIPHOSPHATASE"/>
    <property type="match status" value="1"/>
</dbReference>
<dbReference type="InterPro" id="IPR017850">
    <property type="entry name" value="Alkaline_phosphatase_core_sf"/>
</dbReference>